<keyword evidence="8" id="KW-1185">Reference proteome</keyword>
<protein>
    <submittedName>
        <fullName evidence="7">Type IV-A pilus assembly ATPase PilB</fullName>
    </submittedName>
</protein>
<dbReference type="Pfam" id="PF00437">
    <property type="entry name" value="T2SSE"/>
    <property type="match status" value="1"/>
</dbReference>
<accession>A0A7X6IBK2</accession>
<keyword evidence="4" id="KW-0547">Nucleotide-binding</keyword>
<dbReference type="Proteomes" id="UP000534783">
    <property type="component" value="Unassembled WGS sequence"/>
</dbReference>
<dbReference type="AlphaFoldDB" id="A0A7X6IBK2"/>
<dbReference type="Pfam" id="PF05157">
    <property type="entry name" value="MshEN"/>
    <property type="match status" value="1"/>
</dbReference>
<dbReference type="InterPro" id="IPR007831">
    <property type="entry name" value="T2SS_GspE_N"/>
</dbReference>
<dbReference type="GO" id="GO:0005886">
    <property type="term" value="C:plasma membrane"/>
    <property type="evidence" value="ECO:0007669"/>
    <property type="project" value="TreeGrafter"/>
</dbReference>
<evidence type="ECO:0000313" key="8">
    <source>
        <dbReference type="Proteomes" id="UP000534783"/>
    </source>
</evidence>
<dbReference type="InterPro" id="IPR027417">
    <property type="entry name" value="P-loop_NTPase"/>
</dbReference>
<dbReference type="PANTHER" id="PTHR30258:SF1">
    <property type="entry name" value="PROTEIN TRANSPORT PROTEIN HOFB HOMOLOG"/>
    <property type="match status" value="1"/>
</dbReference>
<dbReference type="FunFam" id="3.40.50.300:FF:000398">
    <property type="entry name" value="Type IV pilus assembly ATPase PilB"/>
    <property type="match status" value="1"/>
</dbReference>
<dbReference type="PROSITE" id="PS00662">
    <property type="entry name" value="T2SP_E"/>
    <property type="match status" value="1"/>
</dbReference>
<feature type="domain" description="Bacterial type II secretion system protein E" evidence="6">
    <location>
        <begin position="415"/>
        <end position="429"/>
    </location>
</feature>
<dbReference type="RefSeq" id="WP_168060323.1">
    <property type="nucleotide sequence ID" value="NZ_VTOW01000002.1"/>
</dbReference>
<comment type="caution">
    <text evidence="7">The sequence shown here is derived from an EMBL/GenBank/DDBJ whole genome shotgun (WGS) entry which is preliminary data.</text>
</comment>
<proteinExistence type="inferred from homology"/>
<dbReference type="GO" id="GO:0005737">
    <property type="term" value="C:cytoplasm"/>
    <property type="evidence" value="ECO:0007669"/>
    <property type="project" value="UniProtKB-SubCell"/>
</dbReference>
<comment type="similarity">
    <text evidence="2">Belongs to the GSP E family.</text>
</comment>
<comment type="subcellular location">
    <subcellularLocation>
        <location evidence="1">Cytoplasm</location>
    </subcellularLocation>
</comment>
<dbReference type="Gene3D" id="3.30.300.160">
    <property type="entry name" value="Type II secretion system, protein E, N-terminal domain"/>
    <property type="match status" value="1"/>
</dbReference>
<keyword evidence="5" id="KW-0067">ATP-binding</keyword>
<dbReference type="NCBIfam" id="TIGR02538">
    <property type="entry name" value="type_IV_pilB"/>
    <property type="match status" value="1"/>
</dbReference>
<dbReference type="Gene3D" id="3.30.450.90">
    <property type="match status" value="1"/>
</dbReference>
<dbReference type="PANTHER" id="PTHR30258">
    <property type="entry name" value="TYPE II SECRETION SYSTEM PROTEIN GSPE-RELATED"/>
    <property type="match status" value="1"/>
</dbReference>
<dbReference type="InterPro" id="IPR013374">
    <property type="entry name" value="ATPase_typ4_pilus-assembl_PilB"/>
</dbReference>
<reference evidence="7 8" key="1">
    <citation type="journal article" date="2020" name="Nature">
        <title>Bacterial chemolithoautotrophy via manganese oxidation.</title>
        <authorList>
            <person name="Yu H."/>
            <person name="Leadbetter J.R."/>
        </authorList>
    </citation>
    <scope>NUCLEOTIDE SEQUENCE [LARGE SCALE GENOMIC DNA]</scope>
    <source>
        <strain evidence="7 8">Mn-1</strain>
    </source>
</reference>
<dbReference type="GO" id="GO:0009297">
    <property type="term" value="P:pilus assembly"/>
    <property type="evidence" value="ECO:0007669"/>
    <property type="project" value="InterPro"/>
</dbReference>
<dbReference type="SUPFAM" id="SSF160246">
    <property type="entry name" value="EspE N-terminal domain-like"/>
    <property type="match status" value="1"/>
</dbReference>
<evidence type="ECO:0000256" key="5">
    <source>
        <dbReference type="ARBA" id="ARBA00022840"/>
    </source>
</evidence>
<gene>
    <name evidence="7" type="primary">pilB</name>
    <name evidence="7" type="ORF">MNODULE_12555</name>
</gene>
<evidence type="ECO:0000259" key="6">
    <source>
        <dbReference type="PROSITE" id="PS00662"/>
    </source>
</evidence>
<evidence type="ECO:0000256" key="4">
    <source>
        <dbReference type="ARBA" id="ARBA00022741"/>
    </source>
</evidence>
<dbReference type="FunFam" id="3.30.450.90:FF:000001">
    <property type="entry name" value="Type II secretion system ATPase GspE"/>
    <property type="match status" value="1"/>
</dbReference>
<evidence type="ECO:0000256" key="3">
    <source>
        <dbReference type="ARBA" id="ARBA00022490"/>
    </source>
</evidence>
<keyword evidence="3" id="KW-0963">Cytoplasm</keyword>
<evidence type="ECO:0000313" key="7">
    <source>
        <dbReference type="EMBL" id="NKE71571.1"/>
    </source>
</evidence>
<dbReference type="CDD" id="cd01129">
    <property type="entry name" value="PulE-GspE-like"/>
    <property type="match status" value="1"/>
</dbReference>
<evidence type="ECO:0000256" key="2">
    <source>
        <dbReference type="ARBA" id="ARBA00006611"/>
    </source>
</evidence>
<dbReference type="EMBL" id="VTOW01000002">
    <property type="protein sequence ID" value="NKE71571.1"/>
    <property type="molecule type" value="Genomic_DNA"/>
</dbReference>
<dbReference type="InterPro" id="IPR037257">
    <property type="entry name" value="T2SS_E_N_sf"/>
</dbReference>
<organism evidence="7 8">
    <name type="scientific">Candidatus Manganitrophus noduliformans</name>
    <dbReference type="NCBI Taxonomy" id="2606439"/>
    <lineage>
        <taxon>Bacteria</taxon>
        <taxon>Pseudomonadati</taxon>
        <taxon>Nitrospirota</taxon>
        <taxon>Nitrospiria</taxon>
        <taxon>Candidatus Troglogloeales</taxon>
        <taxon>Candidatus Manganitrophaceae</taxon>
        <taxon>Candidatus Manganitrophus</taxon>
    </lineage>
</organism>
<dbReference type="GO" id="GO:0016887">
    <property type="term" value="F:ATP hydrolysis activity"/>
    <property type="evidence" value="ECO:0007669"/>
    <property type="project" value="InterPro"/>
</dbReference>
<dbReference type="InterPro" id="IPR001482">
    <property type="entry name" value="T2SS/T4SS_dom"/>
</dbReference>
<dbReference type="GO" id="GO:0005524">
    <property type="term" value="F:ATP binding"/>
    <property type="evidence" value="ECO:0007669"/>
    <property type="project" value="UniProtKB-KW"/>
</dbReference>
<dbReference type="SUPFAM" id="SSF52540">
    <property type="entry name" value="P-loop containing nucleoside triphosphate hydrolases"/>
    <property type="match status" value="1"/>
</dbReference>
<sequence>MVSEKLGKLIVNAQLINDEQLQKALLVQKKEGGRLGSILVRLGFIDEAKLLKFLSQQYGVPAADLTKIEIDPAVVKLVPAEVVKKYLVVPIKRMGATLSLAMVDPSDVFAIDDIKFMTGYNVEPIIAAESSVVELINKYYGKGALAVVEKTMTIEAKDYTLSEEDTGGFQGQDEDNAMVSVDDFDTVVGDALENIDVVEEQQDDGGIKDVDAPIVKLVNGVLVNAIKVGASDIHVEPFETVFRVRFRIDGSMKTIMNLPIKIKNAVVSRLKIMSKLDIAERRLPQDGRIKLKLGKKKEVDFRVSTLPCLFGEKVVMRILDKGNLSLDLTKLGFEEGALKDFTEAINAPYGMVLVTGPTGSGKTTTLYSALSTINTTEINIMTAEDPVEYNLMGINQVQMKDEIGLNFAAALRSFLRQDPDVVMVGEIRDYETAEIGVKAALTGHLVLSTLHTNDAPGTVNRLLNMGIEPFLVASSVVLILAQRLARRICAKCKEPDSLPPDALLKAGFKQEELKGLVIYKGKGCDVCNKTGYKGRVALYEVMPVKEELRELILQGASADELKKKAISLGMKTLRMSGLSKVKEGMTTIEEVLDSTFAD</sequence>
<dbReference type="FunFam" id="3.30.300.160:FF:000002">
    <property type="entry name" value="Type II secretion system protein E"/>
    <property type="match status" value="1"/>
</dbReference>
<name>A0A7X6IBK2_9BACT</name>
<dbReference type="Gene3D" id="3.40.50.300">
    <property type="entry name" value="P-loop containing nucleotide triphosphate hydrolases"/>
    <property type="match status" value="1"/>
</dbReference>
<evidence type="ECO:0000256" key="1">
    <source>
        <dbReference type="ARBA" id="ARBA00004496"/>
    </source>
</evidence>